<gene>
    <name evidence="1" type="ORF">QR297_11490</name>
</gene>
<organism evidence="1 2">
    <name type="scientific">Pseudomonas shirazica</name>
    <dbReference type="NCBI Taxonomy" id="1940636"/>
    <lineage>
        <taxon>Bacteria</taxon>
        <taxon>Pseudomonadati</taxon>
        <taxon>Pseudomonadota</taxon>
        <taxon>Gammaproteobacteria</taxon>
        <taxon>Pseudomonadales</taxon>
        <taxon>Pseudomonadaceae</taxon>
        <taxon>Pseudomonas</taxon>
    </lineage>
</organism>
<accession>A0ABY9SVR8</accession>
<dbReference type="EMBL" id="CP127845">
    <property type="protein sequence ID" value="WMY87430.1"/>
    <property type="molecule type" value="Genomic_DNA"/>
</dbReference>
<keyword evidence="2" id="KW-1185">Reference proteome</keyword>
<evidence type="ECO:0000313" key="1">
    <source>
        <dbReference type="EMBL" id="WMY87430.1"/>
    </source>
</evidence>
<dbReference type="Pfam" id="PF09926">
    <property type="entry name" value="DUF2158"/>
    <property type="match status" value="1"/>
</dbReference>
<reference evidence="1 2" key="1">
    <citation type="journal article" date="2023" name="J Bioinform Genom">
        <title>Complete genome sequence of the bacterium Pseudomonas shirazica hy376 from natural waters of algiers.</title>
        <authorList>
            <person name="Haffaressas Y."/>
            <person name="Seghouani N."/>
            <person name="Arzamasceva V.O."/>
            <person name="Tepeeva A.N."/>
            <person name="Vasilenko O.V."/>
        </authorList>
    </citation>
    <scope>NUCLEOTIDE SEQUENCE [LARGE SCALE GENOMIC DNA]</scope>
    <source>
        <strain evidence="1 2">HY376</strain>
    </source>
</reference>
<sequence length="71" mass="7954">MKNLFRGDVVTIKSGGPRMTITNIRQQRSISGFPATAFALCQWFENDAFMEKWFDTIVLQAAKEAPGGTTR</sequence>
<dbReference type="GeneID" id="92660762"/>
<dbReference type="InterPro" id="IPR019226">
    <property type="entry name" value="DUF2158"/>
</dbReference>
<dbReference type="Proteomes" id="UP001258940">
    <property type="component" value="Chromosome"/>
</dbReference>
<evidence type="ECO:0000313" key="2">
    <source>
        <dbReference type="Proteomes" id="UP001258940"/>
    </source>
</evidence>
<proteinExistence type="predicted"/>
<name>A0ABY9SVR8_9PSED</name>
<dbReference type="RefSeq" id="WP_061302283.1">
    <property type="nucleotide sequence ID" value="NZ_CP063456.1"/>
</dbReference>
<protein>
    <submittedName>
        <fullName evidence="1">DUF2158 domain-containing protein</fullName>
    </submittedName>
</protein>